<dbReference type="Pfam" id="PF00118">
    <property type="entry name" value="Cpn60_TCP1"/>
    <property type="match status" value="1"/>
</dbReference>
<dbReference type="Gene3D" id="1.10.560.10">
    <property type="entry name" value="GroEL-like equatorial domain"/>
    <property type="match status" value="1"/>
</dbReference>
<feature type="compositionally biased region" description="Basic and acidic residues" evidence="1">
    <location>
        <begin position="667"/>
        <end position="680"/>
    </location>
</feature>
<organism evidence="2 3">
    <name type="scientific">Prorocentrum cordatum</name>
    <dbReference type="NCBI Taxonomy" id="2364126"/>
    <lineage>
        <taxon>Eukaryota</taxon>
        <taxon>Sar</taxon>
        <taxon>Alveolata</taxon>
        <taxon>Dinophyceae</taxon>
        <taxon>Prorocentrales</taxon>
        <taxon>Prorocentraceae</taxon>
        <taxon>Prorocentrum</taxon>
    </lineage>
</organism>
<dbReference type="InterPro" id="IPR027413">
    <property type="entry name" value="GROEL-like_equatorial_sf"/>
</dbReference>
<dbReference type="SUPFAM" id="SSF48592">
    <property type="entry name" value="GroEL equatorial domain-like"/>
    <property type="match status" value="1"/>
</dbReference>
<evidence type="ECO:0000313" key="2">
    <source>
        <dbReference type="EMBL" id="CAK0876519.1"/>
    </source>
</evidence>
<evidence type="ECO:0000313" key="3">
    <source>
        <dbReference type="Proteomes" id="UP001189429"/>
    </source>
</evidence>
<feature type="region of interest" description="Disordered" evidence="1">
    <location>
        <begin position="487"/>
        <end position="506"/>
    </location>
</feature>
<dbReference type="Proteomes" id="UP001189429">
    <property type="component" value="Unassembled WGS sequence"/>
</dbReference>
<dbReference type="PANTHER" id="PTHR14667">
    <property type="entry name" value="BARDET-BIEDL SYNDROME 10 PROTEIN"/>
    <property type="match status" value="1"/>
</dbReference>
<comment type="caution">
    <text evidence="2">The sequence shown here is derived from an EMBL/GenBank/DDBJ whole genome shotgun (WGS) entry which is preliminary data.</text>
</comment>
<evidence type="ECO:0008006" key="4">
    <source>
        <dbReference type="Google" id="ProtNLM"/>
    </source>
</evidence>
<dbReference type="EMBL" id="CAUYUJ010017633">
    <property type="protein sequence ID" value="CAK0876519.1"/>
    <property type="molecule type" value="Genomic_DNA"/>
</dbReference>
<gene>
    <name evidence="2" type="ORF">PCOR1329_LOCUS60849</name>
</gene>
<keyword evidence="3" id="KW-1185">Reference proteome</keyword>
<accession>A0ABN9VTX6</accession>
<dbReference type="PANTHER" id="PTHR14667:SF2">
    <property type="entry name" value="BARDET-BIEDL SYNDROME 10 PROTEIN"/>
    <property type="match status" value="1"/>
</dbReference>
<sequence length="680" mass="71550">MGSSLFWLFHGISTLSPRRSDLEAAELFSCSGSVMEEPLRAIRAIAESVRMSYGPLGLDQLVVSEGQKLVTNSASRIWNMPLCASPMAQLILGHVQAVSTSLGDGAATLVLLLEGALAACAEALDDRAGSRTTATRAELARCFGYIEAEILPSHAGLLLEVLSAGAEAPATAVEAIGAAPVPAEGMLHGLARGLFGANFPPEVSEQLSRVFCRWLRENAAARGDDAEDHAALAAAAAALQRDDLVHIHAKPLAGSHASAGGPQGPHSSTVEHCHILSGVLGHPSMPEAIENEFRAVMLDETTAPYSLRVSSPSRTHAYLTDLLALVVQQFWQAGVRCALCEAEVHDEWRGALAQRGILLLQLVEGQDLALLERGRNVSRVRLASHTTEAIRRSSFALGSMRPLGPRPADGLAAGRAAWAIVPSASEPMTHCWLVLRAPSVGLAREYKHALLRLLRVAEPALRDPSATVFAGLAFDLSLARLAQQHASWPSEPHAAPERGPAPSGTAAGVPCRLRQLAWRLLLAGELRVLEAFLSGLLPRPAAAARLPLGAPAGDSVPASAKRLARWLVVAPACELDSPRAREELKLRRVHPRGTGACPPAGAAHFGFALLAGTGAGEPAPGGALETAHLRLGLLRAACALCRQLARLEPVGTAAARGLRLPSHGRRPRAEPEHSDSSSDG</sequence>
<dbReference type="InterPro" id="IPR042619">
    <property type="entry name" value="BBS10"/>
</dbReference>
<name>A0ABN9VTX6_9DINO</name>
<dbReference type="InterPro" id="IPR002423">
    <property type="entry name" value="Cpn60/GroEL/TCP-1"/>
</dbReference>
<reference evidence="2" key="1">
    <citation type="submission" date="2023-10" db="EMBL/GenBank/DDBJ databases">
        <authorList>
            <person name="Chen Y."/>
            <person name="Shah S."/>
            <person name="Dougan E. K."/>
            <person name="Thang M."/>
            <person name="Chan C."/>
        </authorList>
    </citation>
    <scope>NUCLEOTIDE SEQUENCE [LARGE SCALE GENOMIC DNA]</scope>
</reference>
<protein>
    <recommendedName>
        <fullName evidence="4">E3 ubiquitin-protein ligase</fullName>
    </recommendedName>
</protein>
<feature type="region of interest" description="Disordered" evidence="1">
    <location>
        <begin position="658"/>
        <end position="680"/>
    </location>
</feature>
<proteinExistence type="predicted"/>
<evidence type="ECO:0000256" key="1">
    <source>
        <dbReference type="SAM" id="MobiDB-lite"/>
    </source>
</evidence>